<dbReference type="GO" id="GO:0043565">
    <property type="term" value="F:sequence-specific DNA binding"/>
    <property type="evidence" value="ECO:0007669"/>
    <property type="project" value="InterPro"/>
</dbReference>
<dbReference type="EMBL" id="JAIQ01000119">
    <property type="protein sequence ID" value="KLD98603.1"/>
    <property type="molecule type" value="Genomic_DNA"/>
</dbReference>
<evidence type="ECO:0000313" key="3">
    <source>
        <dbReference type="Proteomes" id="UP000035514"/>
    </source>
</evidence>
<feature type="domain" description="DNA binding HTH" evidence="1">
    <location>
        <begin position="210"/>
        <end position="244"/>
    </location>
</feature>
<dbReference type="AlphaFoldDB" id="A0A0G9JWE5"/>
<dbReference type="Pfam" id="PF02954">
    <property type="entry name" value="HTH_8"/>
    <property type="match status" value="1"/>
</dbReference>
<dbReference type="InterPro" id="IPR009057">
    <property type="entry name" value="Homeodomain-like_sf"/>
</dbReference>
<accession>A0A0G9JWE5</accession>
<protein>
    <submittedName>
        <fullName evidence="2">Fis family transcriptional regulator</fullName>
    </submittedName>
</protein>
<sequence>MQEYIALDSISKEILNSAKLLQSVEVNALILGENGVGKKSLAKYILPNSKIYEAKALQKDIIDNILTLQNESIIIDRVNEITNIDIFINWIEKNQIRVIATSQASNLNQKLKDLFIITLEIPPLKNRIEDTKALINKFSQEASSILEMPLVSSSKLITNISNNTHSLRKSIYFSYLFETIGENEILTFLEKYLSENLSKNSSYKDLLYLFEVPLLKAAIKKYKSQVQVAKHLDLNRITLRKKLEVYKELL</sequence>
<dbReference type="Gene3D" id="1.10.10.60">
    <property type="entry name" value="Homeodomain-like"/>
    <property type="match status" value="1"/>
</dbReference>
<comment type="caution">
    <text evidence="2">The sequence shown here is derived from an EMBL/GenBank/DDBJ whole genome shotgun (WGS) entry which is preliminary data.</text>
</comment>
<evidence type="ECO:0000313" key="2">
    <source>
        <dbReference type="EMBL" id="KLD98603.1"/>
    </source>
</evidence>
<dbReference type="SUPFAM" id="SSF52540">
    <property type="entry name" value="P-loop containing nucleoside triphosphate hydrolases"/>
    <property type="match status" value="1"/>
</dbReference>
<dbReference type="InterPro" id="IPR027417">
    <property type="entry name" value="P-loop_NTPase"/>
</dbReference>
<organism evidence="2 3">
    <name type="scientific">Aliarcobacter butzleri L348</name>
    <dbReference type="NCBI Taxonomy" id="1447256"/>
    <lineage>
        <taxon>Bacteria</taxon>
        <taxon>Pseudomonadati</taxon>
        <taxon>Campylobacterota</taxon>
        <taxon>Epsilonproteobacteria</taxon>
        <taxon>Campylobacterales</taxon>
        <taxon>Arcobacteraceae</taxon>
        <taxon>Aliarcobacter</taxon>
    </lineage>
</organism>
<dbReference type="PATRIC" id="fig|1447256.3.peg.1659"/>
<gene>
    <name evidence="2" type="ORF">AA20_08500</name>
</gene>
<dbReference type="InterPro" id="IPR002197">
    <property type="entry name" value="HTH_Fis"/>
</dbReference>
<evidence type="ECO:0000259" key="1">
    <source>
        <dbReference type="Pfam" id="PF02954"/>
    </source>
</evidence>
<reference evidence="2 3" key="1">
    <citation type="submission" date="2014-01" db="EMBL/GenBank/DDBJ databases">
        <title>Development of a Comparative Genomic Fingerprinting Assay for High Resolution Genotyping of Arcobacter butzleri.</title>
        <authorList>
            <person name="Webb A.L."/>
            <person name="Inglis G.D."/>
            <person name="Kruczkiewicz P."/>
            <person name="Selinger L.B."/>
            <person name="Taboada E.N."/>
        </authorList>
    </citation>
    <scope>NUCLEOTIDE SEQUENCE [LARGE SCALE GENOMIC DNA]</scope>
    <source>
        <strain evidence="2 3">L348</strain>
    </source>
</reference>
<name>A0A0G9JWE5_9BACT</name>
<dbReference type="RefSeq" id="WP_046996975.1">
    <property type="nucleotide sequence ID" value="NZ_JAIQ01000119.1"/>
</dbReference>
<dbReference type="Proteomes" id="UP000035514">
    <property type="component" value="Unassembled WGS sequence"/>
</dbReference>
<dbReference type="SUPFAM" id="SSF46689">
    <property type="entry name" value="Homeodomain-like"/>
    <property type="match status" value="1"/>
</dbReference>
<proteinExistence type="predicted"/>